<keyword evidence="1" id="KW-0732">Signal</keyword>
<protein>
    <submittedName>
        <fullName evidence="2">Uncharacterized protein</fullName>
    </submittedName>
</protein>
<feature type="chain" id="PRO_5022726839" evidence="1">
    <location>
        <begin position="19"/>
        <end position="122"/>
    </location>
</feature>
<gene>
    <name evidence="2" type="ORF">PGTUg99_004477</name>
</gene>
<evidence type="ECO:0000313" key="3">
    <source>
        <dbReference type="Proteomes" id="UP000325313"/>
    </source>
</evidence>
<organism evidence="2 3">
    <name type="scientific">Puccinia graminis f. sp. tritici</name>
    <dbReference type="NCBI Taxonomy" id="56615"/>
    <lineage>
        <taxon>Eukaryota</taxon>
        <taxon>Fungi</taxon>
        <taxon>Dikarya</taxon>
        <taxon>Basidiomycota</taxon>
        <taxon>Pucciniomycotina</taxon>
        <taxon>Pucciniomycetes</taxon>
        <taxon>Pucciniales</taxon>
        <taxon>Pucciniaceae</taxon>
        <taxon>Puccinia</taxon>
    </lineage>
</organism>
<reference evidence="2 3" key="1">
    <citation type="submission" date="2019-05" db="EMBL/GenBank/DDBJ databases">
        <title>Emergence of the Ug99 lineage of the wheat stem rust pathogen through somatic hybridization.</title>
        <authorList>
            <person name="Li F."/>
            <person name="Upadhyaya N.M."/>
            <person name="Sperschneider J."/>
            <person name="Matny O."/>
            <person name="Nguyen-Phuc H."/>
            <person name="Mago R."/>
            <person name="Raley C."/>
            <person name="Miller M.E."/>
            <person name="Silverstein K.A.T."/>
            <person name="Henningsen E."/>
            <person name="Hirsch C.D."/>
            <person name="Visser B."/>
            <person name="Pretorius Z.A."/>
            <person name="Steffenson B.J."/>
            <person name="Schwessinger B."/>
            <person name="Dodds P.N."/>
            <person name="Figueroa M."/>
        </authorList>
    </citation>
    <scope>NUCLEOTIDE SEQUENCE [LARGE SCALE GENOMIC DNA]</scope>
    <source>
        <strain evidence="2 3">Ug99</strain>
    </source>
</reference>
<dbReference type="EMBL" id="VDEP01000353">
    <property type="protein sequence ID" value="KAA1097107.1"/>
    <property type="molecule type" value="Genomic_DNA"/>
</dbReference>
<sequence length="122" mass="13973">MDLSIPLFLNLAYAYVLASKLIKCSNIEYSLSKGSGYTRSHQTLPLCVGFTHPIYASPCIAHVGTYFRINISTMEAVAYFYIILRWLPKSSPPPTLHHPIFIELWTISSSYSRTRWKLLHHV</sequence>
<dbReference type="AlphaFoldDB" id="A0A5B0P699"/>
<evidence type="ECO:0000256" key="1">
    <source>
        <dbReference type="SAM" id="SignalP"/>
    </source>
</evidence>
<feature type="signal peptide" evidence="1">
    <location>
        <begin position="1"/>
        <end position="18"/>
    </location>
</feature>
<proteinExistence type="predicted"/>
<comment type="caution">
    <text evidence="2">The sequence shown here is derived from an EMBL/GenBank/DDBJ whole genome shotgun (WGS) entry which is preliminary data.</text>
</comment>
<name>A0A5B0P699_PUCGR</name>
<dbReference type="Proteomes" id="UP000325313">
    <property type="component" value="Unassembled WGS sequence"/>
</dbReference>
<evidence type="ECO:0000313" key="2">
    <source>
        <dbReference type="EMBL" id="KAA1097107.1"/>
    </source>
</evidence>
<accession>A0A5B0P699</accession>